<gene>
    <name evidence="1" type="ORF">GWK08_16010</name>
</gene>
<comment type="caution">
    <text evidence="1">The sequence shown here is derived from an EMBL/GenBank/DDBJ whole genome shotgun (WGS) entry which is preliminary data.</text>
</comment>
<accession>A0A6P0UR01</accession>
<dbReference type="EMBL" id="JAABOO010000003">
    <property type="protein sequence ID" value="NER14962.1"/>
    <property type="molecule type" value="Genomic_DNA"/>
</dbReference>
<sequence length="211" mass="24203">MKKLILLCFCLSITLGHTQTEDFDYGSIENNIYSNDFFKLRLSLPENWVVQSKEQSEKLMELGKDLVAGDDQSLRRVIKASEVNSAQLLTVFKHELGAAVEYNPAFMLLAENIKHAPGVKSGKDYLFHSRNLLKRSQMQLEFVSDTFELVKIGGRDFYRMDIGIQAGGMIVKQSYFSTVINRFSLSFIYSYRTDEQKEELANVLQTLKFND</sequence>
<proteinExistence type="predicted"/>
<keyword evidence="2" id="KW-1185">Reference proteome</keyword>
<evidence type="ECO:0000313" key="2">
    <source>
        <dbReference type="Proteomes" id="UP000468581"/>
    </source>
</evidence>
<evidence type="ECO:0000313" key="1">
    <source>
        <dbReference type="EMBL" id="NER14962.1"/>
    </source>
</evidence>
<dbReference type="Proteomes" id="UP000468581">
    <property type="component" value="Unassembled WGS sequence"/>
</dbReference>
<name>A0A6P0UR01_9FLAO</name>
<organism evidence="1 2">
    <name type="scientific">Leptobacterium flavescens</name>
    <dbReference type="NCBI Taxonomy" id="472055"/>
    <lineage>
        <taxon>Bacteria</taxon>
        <taxon>Pseudomonadati</taxon>
        <taxon>Bacteroidota</taxon>
        <taxon>Flavobacteriia</taxon>
        <taxon>Flavobacteriales</taxon>
        <taxon>Flavobacteriaceae</taxon>
        <taxon>Leptobacterium</taxon>
    </lineage>
</organism>
<protein>
    <submittedName>
        <fullName evidence="1">Uncharacterized protein</fullName>
    </submittedName>
</protein>
<dbReference type="AlphaFoldDB" id="A0A6P0UR01"/>
<dbReference type="RefSeq" id="WP_163608237.1">
    <property type="nucleotide sequence ID" value="NZ_JAABOO010000003.1"/>
</dbReference>
<reference evidence="1 2" key="1">
    <citation type="submission" date="2020-01" db="EMBL/GenBank/DDBJ databases">
        <title>Leptobacterium flavescens.</title>
        <authorList>
            <person name="Wang G."/>
        </authorList>
    </citation>
    <scope>NUCLEOTIDE SEQUENCE [LARGE SCALE GENOMIC DNA]</scope>
    <source>
        <strain evidence="1 2">KCTC 22160</strain>
    </source>
</reference>